<dbReference type="Proteomes" id="UP000267164">
    <property type="component" value="Chromosome"/>
</dbReference>
<protein>
    <submittedName>
        <fullName evidence="1">Uncharacterized protein</fullName>
    </submittedName>
</protein>
<organism evidence="1 2">
    <name type="scientific">Nocardia yunnanensis</name>
    <dbReference type="NCBI Taxonomy" id="2382165"/>
    <lineage>
        <taxon>Bacteria</taxon>
        <taxon>Bacillati</taxon>
        <taxon>Actinomycetota</taxon>
        <taxon>Actinomycetes</taxon>
        <taxon>Mycobacteriales</taxon>
        <taxon>Nocardiaceae</taxon>
        <taxon>Nocardia</taxon>
    </lineage>
</organism>
<reference evidence="1 2" key="1">
    <citation type="submission" date="2018-09" db="EMBL/GenBank/DDBJ databases">
        <title>Nocardia yunnanensis sp. nov., an actinomycete isolated from a soil sample.</title>
        <authorList>
            <person name="Zhang J."/>
        </authorList>
    </citation>
    <scope>NUCLEOTIDE SEQUENCE [LARGE SCALE GENOMIC DNA]</scope>
    <source>
        <strain evidence="1 2">CFHS0054</strain>
    </source>
</reference>
<gene>
    <name evidence="1" type="ORF">D7D52_34735</name>
</gene>
<sequence>MPVTYPLTELPKSMTALEVVDALNARCVTLVAEINDGKKMTTEQFAATVARTFEAALLVFLERLDDATRVRFEVAMLAQYRAEYCNR</sequence>
<accession>A0A386ZLG7</accession>
<evidence type="ECO:0000313" key="2">
    <source>
        <dbReference type="Proteomes" id="UP000267164"/>
    </source>
</evidence>
<dbReference type="AlphaFoldDB" id="A0A386ZLG7"/>
<name>A0A386ZLG7_9NOCA</name>
<dbReference type="KEGG" id="nyu:D7D52_34735"/>
<keyword evidence="2" id="KW-1185">Reference proteome</keyword>
<evidence type="ECO:0000313" key="1">
    <source>
        <dbReference type="EMBL" id="AYF78130.1"/>
    </source>
</evidence>
<proteinExistence type="predicted"/>
<dbReference type="RefSeq" id="WP_120743213.1">
    <property type="nucleotide sequence ID" value="NZ_CP032568.1"/>
</dbReference>
<dbReference type="EMBL" id="CP032568">
    <property type="protein sequence ID" value="AYF78130.1"/>
    <property type="molecule type" value="Genomic_DNA"/>
</dbReference>